<dbReference type="EMBL" id="SELW01000142">
    <property type="protein sequence ID" value="TID30444.1"/>
    <property type="molecule type" value="Genomic_DNA"/>
</dbReference>
<sequence length="492" mass="58420">MLKQLKEFVDDIENSEIRDVRSLLFELEKVFKFFIGKGLHKVRKNHTEQEQTVRRWINGKYEEFYSIVFQIWNKEDKDDKIVTLKLDTLDYVFNFLCEEAKNMTESYFPSGRFRIILNQLLHVGNDKDIEEDGTISEPLLNEFKEKYLNEYWDLKFYFYQEFINVTELNSVVFAKFLTITKECELYDLQNRDSITEQPILIKNAPTNTIYNFSSFRINFEKSWIYALNKENNLNKIELLATLTILHKRIIPYFSNAQKLMDFLTASYTLGLQRKEILISILSLNGLWELMKTFNLDYPDFYKNLYKILTPDLLHLKEKSRFFRLLELFMSSTHLSSSIVASFIKRLSRLSLTAPPSGIIIIIPFIYNLIKKYGHSTCILLLHSTTSKEEDENYIDPYDPLEEDPALSGAIESSIWELETMINHYHPNVSSLIKILHQKFTKFGYNTEDFLDWSYEKLLDSEMNKSLRGEIGLEFEKWDKLFDNEGYLIEYTY</sequence>
<evidence type="ECO:0000313" key="3">
    <source>
        <dbReference type="EMBL" id="TID30444.1"/>
    </source>
</evidence>
<proteinExistence type="inferred from homology"/>
<reference evidence="3 4" key="1">
    <citation type="journal article" date="2019" name="Front. Genet.">
        <title>Whole-Genome Sequencing of the Opportunistic Yeast Pathogen Candida inconspicua Uncovers Its Hybrid Origin.</title>
        <authorList>
            <person name="Mixao V."/>
            <person name="Hansen A.P."/>
            <person name="Saus E."/>
            <person name="Boekhout T."/>
            <person name="Lass-Florl C."/>
            <person name="Gabaldon T."/>
        </authorList>
    </citation>
    <scope>NUCLEOTIDE SEQUENCE [LARGE SCALE GENOMIC DNA]</scope>
    <source>
        <strain evidence="3 4">CBS 180</strain>
    </source>
</reference>
<accession>A0A4T0X6H2</accession>
<dbReference type="STRING" id="52247.A0A4T0X6H2"/>
<dbReference type="InterPro" id="IPR027193">
    <property type="entry name" value="Noc4"/>
</dbReference>
<protein>
    <recommendedName>
        <fullName evidence="2">CCAAT-binding factor domain-containing protein</fullName>
    </recommendedName>
</protein>
<keyword evidence="4" id="KW-1185">Reference proteome</keyword>
<comment type="caution">
    <text evidence="3">The sequence shown here is derived from an EMBL/GenBank/DDBJ whole genome shotgun (WGS) entry which is preliminary data.</text>
</comment>
<feature type="domain" description="CCAAT-binding factor" evidence="2">
    <location>
        <begin position="279"/>
        <end position="431"/>
    </location>
</feature>
<dbReference type="PANTHER" id="PTHR12455">
    <property type="entry name" value="NUCLEOLAR COMPLEX PROTEIN 4"/>
    <property type="match status" value="1"/>
</dbReference>
<gene>
    <name evidence="3" type="ORF">CANINC_000955</name>
</gene>
<evidence type="ECO:0000256" key="1">
    <source>
        <dbReference type="ARBA" id="ARBA00007797"/>
    </source>
</evidence>
<name>A0A4T0X6H2_9ASCO</name>
<organism evidence="3 4">
    <name type="scientific">Pichia inconspicua</name>
    <dbReference type="NCBI Taxonomy" id="52247"/>
    <lineage>
        <taxon>Eukaryota</taxon>
        <taxon>Fungi</taxon>
        <taxon>Dikarya</taxon>
        <taxon>Ascomycota</taxon>
        <taxon>Saccharomycotina</taxon>
        <taxon>Pichiomycetes</taxon>
        <taxon>Pichiales</taxon>
        <taxon>Pichiaceae</taxon>
        <taxon>Pichia</taxon>
    </lineage>
</organism>
<dbReference type="AlphaFoldDB" id="A0A4T0X6H2"/>
<dbReference type="Pfam" id="PF03914">
    <property type="entry name" value="CBF"/>
    <property type="match status" value="1"/>
</dbReference>
<dbReference type="PANTHER" id="PTHR12455:SF0">
    <property type="entry name" value="NUCLEOLAR COMPLEX PROTEIN 4 HOMOLOG"/>
    <property type="match status" value="1"/>
</dbReference>
<dbReference type="Proteomes" id="UP000307173">
    <property type="component" value="Unassembled WGS sequence"/>
</dbReference>
<evidence type="ECO:0000259" key="2">
    <source>
        <dbReference type="Pfam" id="PF03914"/>
    </source>
</evidence>
<dbReference type="GO" id="GO:0032040">
    <property type="term" value="C:small-subunit processome"/>
    <property type="evidence" value="ECO:0007669"/>
    <property type="project" value="TreeGrafter"/>
</dbReference>
<dbReference type="GO" id="GO:0030692">
    <property type="term" value="C:Noc4p-Nop14p complex"/>
    <property type="evidence" value="ECO:0007669"/>
    <property type="project" value="TreeGrafter"/>
</dbReference>
<dbReference type="GO" id="GO:0042254">
    <property type="term" value="P:ribosome biogenesis"/>
    <property type="evidence" value="ECO:0007669"/>
    <property type="project" value="InterPro"/>
</dbReference>
<comment type="similarity">
    <text evidence="1">Belongs to the CBF/MAK21 family.</text>
</comment>
<dbReference type="OrthoDB" id="10263185at2759"/>
<evidence type="ECO:0000313" key="4">
    <source>
        <dbReference type="Proteomes" id="UP000307173"/>
    </source>
</evidence>
<dbReference type="InterPro" id="IPR005612">
    <property type="entry name" value="CCAAT-binding_factor"/>
</dbReference>